<dbReference type="InterPro" id="IPR029034">
    <property type="entry name" value="Cystine-knot_cytokine"/>
</dbReference>
<dbReference type="Gene3D" id="2.10.90.10">
    <property type="entry name" value="Cystine-knot cytokines"/>
    <property type="match status" value="1"/>
</dbReference>
<evidence type="ECO:0000256" key="5">
    <source>
        <dbReference type="SAM" id="SignalP"/>
    </source>
</evidence>
<dbReference type="AlphaFoldDB" id="A0A1D1V3Q3"/>
<evidence type="ECO:0000313" key="7">
    <source>
        <dbReference type="EMBL" id="GAU94267.1"/>
    </source>
</evidence>
<feature type="signal peptide" evidence="5">
    <location>
        <begin position="1"/>
        <end position="18"/>
    </location>
</feature>
<reference evidence="7 8" key="1">
    <citation type="journal article" date="2016" name="Nat. Commun.">
        <title>Extremotolerant tardigrade genome and improved radiotolerance of human cultured cells by tardigrade-unique protein.</title>
        <authorList>
            <person name="Hashimoto T."/>
            <person name="Horikawa D.D."/>
            <person name="Saito Y."/>
            <person name="Kuwahara H."/>
            <person name="Kozuka-Hata H."/>
            <person name="Shin-I T."/>
            <person name="Minakuchi Y."/>
            <person name="Ohishi K."/>
            <person name="Motoyama A."/>
            <person name="Aizu T."/>
            <person name="Enomoto A."/>
            <person name="Kondo K."/>
            <person name="Tanaka S."/>
            <person name="Hara Y."/>
            <person name="Koshikawa S."/>
            <person name="Sagara H."/>
            <person name="Miura T."/>
            <person name="Yokobori S."/>
            <person name="Miyagawa K."/>
            <person name="Suzuki Y."/>
            <person name="Kubo T."/>
            <person name="Oyama M."/>
            <person name="Kohara Y."/>
            <person name="Fujiyama A."/>
            <person name="Arakawa K."/>
            <person name="Katayama T."/>
            <person name="Toyoda A."/>
            <person name="Kunieda T."/>
        </authorList>
    </citation>
    <scope>NUCLEOTIDE SEQUENCE [LARGE SCALE GENOMIC DNA]</scope>
    <source>
        <strain evidence="7 8">YOKOZUNA-1</strain>
    </source>
</reference>
<dbReference type="OrthoDB" id="8197497at2759"/>
<keyword evidence="8" id="KW-1185">Reference proteome</keyword>
<evidence type="ECO:0000256" key="3">
    <source>
        <dbReference type="ARBA" id="ARBA00023180"/>
    </source>
</evidence>
<protein>
    <recommendedName>
        <fullName evidence="6">Spaetzle domain-containing protein</fullName>
    </recommendedName>
</protein>
<dbReference type="GO" id="GO:0021556">
    <property type="term" value="P:central nervous system formation"/>
    <property type="evidence" value="ECO:0007669"/>
    <property type="project" value="TreeGrafter"/>
</dbReference>
<evidence type="ECO:0000256" key="4">
    <source>
        <dbReference type="SAM" id="MobiDB-lite"/>
    </source>
</evidence>
<feature type="region of interest" description="Disordered" evidence="4">
    <location>
        <begin position="101"/>
        <end position="143"/>
    </location>
</feature>
<accession>A0A1D1V3Q3</accession>
<name>A0A1D1V3Q3_RAMVA</name>
<evidence type="ECO:0000259" key="6">
    <source>
        <dbReference type="Pfam" id="PF16077"/>
    </source>
</evidence>
<feature type="compositionally biased region" description="Acidic residues" evidence="4">
    <location>
        <begin position="106"/>
        <end position="119"/>
    </location>
</feature>
<comment type="caution">
    <text evidence="7">The sequence shown here is derived from an EMBL/GenBank/DDBJ whole genome shotgun (WGS) entry which is preliminary data.</text>
</comment>
<feature type="domain" description="Spaetzle" evidence="6">
    <location>
        <begin position="201"/>
        <end position="291"/>
    </location>
</feature>
<organism evidence="7 8">
    <name type="scientific">Ramazzottius varieornatus</name>
    <name type="common">Water bear</name>
    <name type="synonym">Tardigrade</name>
    <dbReference type="NCBI Taxonomy" id="947166"/>
    <lineage>
        <taxon>Eukaryota</taxon>
        <taxon>Metazoa</taxon>
        <taxon>Ecdysozoa</taxon>
        <taxon>Tardigrada</taxon>
        <taxon>Eutardigrada</taxon>
        <taxon>Parachela</taxon>
        <taxon>Hypsibioidea</taxon>
        <taxon>Ramazzottiidae</taxon>
        <taxon>Ramazzottius</taxon>
    </lineage>
</organism>
<dbReference type="InterPro" id="IPR052444">
    <property type="entry name" value="Spz/Toll_ligand-like"/>
</dbReference>
<dbReference type="EMBL" id="BDGG01000002">
    <property type="protein sequence ID" value="GAU94267.1"/>
    <property type="molecule type" value="Genomic_DNA"/>
</dbReference>
<evidence type="ECO:0000256" key="2">
    <source>
        <dbReference type="ARBA" id="ARBA00023157"/>
    </source>
</evidence>
<dbReference type="PANTHER" id="PTHR23199">
    <property type="entry name" value="NEUROTROPHIN 1-RELATED"/>
    <property type="match status" value="1"/>
</dbReference>
<dbReference type="Proteomes" id="UP000186922">
    <property type="component" value="Unassembled WGS sequence"/>
</dbReference>
<feature type="compositionally biased region" description="Polar residues" evidence="4">
    <location>
        <begin position="128"/>
        <end position="139"/>
    </location>
</feature>
<sequence length="310" mass="34626">MKTSVLAAVVILFVGVKCGDDGEELGSWLPQAQWRPPVAVVSQRYSYSRSNLPACKLLSSSDFIASCVESDPELFRKLRRHVQWSCELFPDEELIATEATAVPEEPVAEEAPPVEEELGAAEPEPLTVTSAPRRTNPPTKASRIQLERSRERLVKANPSRLPAAPPARRPAAPIRRARDDTSAYQYSRQQQLLTFNHTYEVCPSTIKHALSIVRAEKELGGWDPLVQVGQCRQVVRAEECLRAGEPCDYLCSHLKSQCTQRYSLQRLLTCSSDRGLHLEWFKIPTSCGCQVEMSPFLAQSTTPDPNADRR</sequence>
<dbReference type="SUPFAM" id="SSF57501">
    <property type="entry name" value="Cystine-knot cytokines"/>
    <property type="match status" value="1"/>
</dbReference>
<dbReference type="GO" id="GO:0005121">
    <property type="term" value="F:Toll binding"/>
    <property type="evidence" value="ECO:0007669"/>
    <property type="project" value="TreeGrafter"/>
</dbReference>
<evidence type="ECO:0000256" key="1">
    <source>
        <dbReference type="ARBA" id="ARBA00022729"/>
    </source>
</evidence>
<proteinExistence type="predicted"/>
<gene>
    <name evidence="7" type="primary">RvY_06074-1</name>
    <name evidence="7" type="synonym">RvY_06074.1</name>
    <name evidence="7" type="ORF">RvY_06074</name>
</gene>
<dbReference type="PANTHER" id="PTHR23199:SF12">
    <property type="entry name" value="NEUROTROPHIN 1-RELATED"/>
    <property type="match status" value="1"/>
</dbReference>
<dbReference type="GO" id="GO:0005615">
    <property type="term" value="C:extracellular space"/>
    <property type="evidence" value="ECO:0007669"/>
    <property type="project" value="UniProtKB-ARBA"/>
</dbReference>
<dbReference type="GO" id="GO:0045087">
    <property type="term" value="P:innate immune response"/>
    <property type="evidence" value="ECO:0007669"/>
    <property type="project" value="TreeGrafter"/>
</dbReference>
<keyword evidence="3" id="KW-0325">Glycoprotein</keyword>
<dbReference type="STRING" id="947166.A0A1D1V3Q3"/>
<dbReference type="Pfam" id="PF16077">
    <property type="entry name" value="Spaetzle"/>
    <property type="match status" value="1"/>
</dbReference>
<keyword evidence="1 5" id="KW-0732">Signal</keyword>
<dbReference type="GO" id="GO:0008083">
    <property type="term" value="F:growth factor activity"/>
    <property type="evidence" value="ECO:0007669"/>
    <property type="project" value="TreeGrafter"/>
</dbReference>
<feature type="region of interest" description="Disordered" evidence="4">
    <location>
        <begin position="158"/>
        <end position="178"/>
    </location>
</feature>
<evidence type="ECO:0000313" key="8">
    <source>
        <dbReference type="Proteomes" id="UP000186922"/>
    </source>
</evidence>
<feature type="chain" id="PRO_5008897988" description="Spaetzle domain-containing protein" evidence="5">
    <location>
        <begin position="19"/>
        <end position="310"/>
    </location>
</feature>
<keyword evidence="2" id="KW-1015">Disulfide bond</keyword>
<dbReference type="InterPro" id="IPR032104">
    <property type="entry name" value="Spaetzle"/>
</dbReference>